<evidence type="ECO:0000313" key="2">
    <source>
        <dbReference type="EMBL" id="EPY15803.1"/>
    </source>
</evidence>
<feature type="coiled-coil region" evidence="1">
    <location>
        <begin position="23"/>
        <end position="74"/>
    </location>
</feature>
<evidence type="ECO:0000313" key="3">
    <source>
        <dbReference type="Proteomes" id="UP000015354"/>
    </source>
</evidence>
<accession>S9THJ5</accession>
<dbReference type="EMBL" id="ATMH01011738">
    <property type="protein sequence ID" value="EPY15803.1"/>
    <property type="molecule type" value="Genomic_DNA"/>
</dbReference>
<comment type="caution">
    <text evidence="2">The sequence shown here is derived from an EMBL/GenBank/DDBJ whole genome shotgun (WGS) entry which is preliminary data.</text>
</comment>
<keyword evidence="1" id="KW-0175">Coiled coil</keyword>
<evidence type="ECO:0000256" key="1">
    <source>
        <dbReference type="SAM" id="Coils"/>
    </source>
</evidence>
<dbReference type="Proteomes" id="UP000015354">
    <property type="component" value="Unassembled WGS sequence"/>
</dbReference>
<keyword evidence="3" id="KW-1185">Reference proteome</keyword>
<sequence length="79" mass="9660">MASLEEALGREVEKKEQAALCLERDEEERRRRFENDLNEKKRSIKQIEIEQRRRREAESELKAQQDEIESIKQCIHRRH</sequence>
<gene>
    <name evidence="2" type="ORF">STCU_11752</name>
</gene>
<name>S9THJ5_9TRYP</name>
<organism evidence="2 3">
    <name type="scientific">Strigomonas culicis</name>
    <dbReference type="NCBI Taxonomy" id="28005"/>
    <lineage>
        <taxon>Eukaryota</taxon>
        <taxon>Discoba</taxon>
        <taxon>Euglenozoa</taxon>
        <taxon>Kinetoplastea</taxon>
        <taxon>Metakinetoplastina</taxon>
        <taxon>Trypanosomatida</taxon>
        <taxon>Trypanosomatidae</taxon>
        <taxon>Strigomonadinae</taxon>
        <taxon>Strigomonas</taxon>
    </lineage>
</organism>
<dbReference type="AlphaFoldDB" id="S9THJ5"/>
<proteinExistence type="predicted"/>
<reference evidence="2 3" key="1">
    <citation type="journal article" date="2013" name="PLoS ONE">
        <title>Predicting the Proteins of Angomonas deanei, Strigomonas culicis and Their Respective Endosymbionts Reveals New Aspects of the Trypanosomatidae Family.</title>
        <authorList>
            <person name="Motta M.C."/>
            <person name="Martins A.C."/>
            <person name="de Souza S.S."/>
            <person name="Catta-Preta C.M."/>
            <person name="Silva R."/>
            <person name="Klein C.C."/>
            <person name="de Almeida L.G."/>
            <person name="de Lima Cunha O."/>
            <person name="Ciapina L.P."/>
            <person name="Brocchi M."/>
            <person name="Colabardini A.C."/>
            <person name="de Araujo Lima B."/>
            <person name="Machado C.R."/>
            <person name="de Almeida Soares C.M."/>
            <person name="Probst C.M."/>
            <person name="de Menezes C.B."/>
            <person name="Thompson C.E."/>
            <person name="Bartholomeu D.C."/>
            <person name="Gradia D.F."/>
            <person name="Pavoni D.P."/>
            <person name="Grisard E.C."/>
            <person name="Fantinatti-Garboggini F."/>
            <person name="Marchini F.K."/>
            <person name="Rodrigues-Luiz G.F."/>
            <person name="Wagner G."/>
            <person name="Goldman G.H."/>
            <person name="Fietto J.L."/>
            <person name="Elias M.C."/>
            <person name="Goldman M.H."/>
            <person name="Sagot M.F."/>
            <person name="Pereira M."/>
            <person name="Stoco P.H."/>
            <person name="de Mendonca-Neto R.P."/>
            <person name="Teixeira S.M."/>
            <person name="Maciel T.E."/>
            <person name="de Oliveira Mendes T.A."/>
            <person name="Urmenyi T.P."/>
            <person name="de Souza W."/>
            <person name="Schenkman S."/>
            <person name="de Vasconcelos A.T."/>
        </authorList>
    </citation>
    <scope>NUCLEOTIDE SEQUENCE [LARGE SCALE GENOMIC DNA]</scope>
</reference>
<protein>
    <submittedName>
        <fullName evidence="2">Uncharacterized protein</fullName>
    </submittedName>
</protein>